<evidence type="ECO:0000313" key="2">
    <source>
        <dbReference type="EMBL" id="KRO48733.1"/>
    </source>
</evidence>
<evidence type="ECO:0008006" key="4">
    <source>
        <dbReference type="Google" id="ProtNLM"/>
    </source>
</evidence>
<name>A0A0R2QK61_9ACTN</name>
<proteinExistence type="predicted"/>
<keyword evidence="1" id="KW-1133">Transmembrane helix</keyword>
<dbReference type="CDD" id="cd11614">
    <property type="entry name" value="SAF_CpaB_FlgA_like"/>
    <property type="match status" value="1"/>
</dbReference>
<dbReference type="EMBL" id="LIBJ01000065">
    <property type="protein sequence ID" value="KRO48733.1"/>
    <property type="molecule type" value="Genomic_DNA"/>
</dbReference>
<accession>A0A0R2QK61</accession>
<protein>
    <recommendedName>
        <fullName evidence="4">SAF domain-containing protein</fullName>
    </recommendedName>
</protein>
<keyword evidence="1" id="KW-0812">Transmembrane</keyword>
<feature type="transmembrane region" description="Helical" evidence="1">
    <location>
        <begin position="43"/>
        <end position="61"/>
    </location>
</feature>
<organism evidence="2 3">
    <name type="scientific">Acidimicrobiia bacterium BACL6 MAG-120924-bin43</name>
    <dbReference type="NCBI Taxonomy" id="1655583"/>
    <lineage>
        <taxon>Bacteria</taxon>
        <taxon>Bacillati</taxon>
        <taxon>Actinomycetota</taxon>
        <taxon>Acidimicrobiia</taxon>
        <taxon>acIV cluster</taxon>
    </lineage>
</organism>
<evidence type="ECO:0000256" key="1">
    <source>
        <dbReference type="SAM" id="Phobius"/>
    </source>
</evidence>
<dbReference type="AlphaFoldDB" id="A0A0R2QK61"/>
<dbReference type="Proteomes" id="UP000051017">
    <property type="component" value="Unassembled WGS sequence"/>
</dbReference>
<comment type="caution">
    <text evidence="2">The sequence shown here is derived from an EMBL/GenBank/DDBJ whole genome shotgun (WGS) entry which is preliminary data.</text>
</comment>
<keyword evidence="1" id="KW-0472">Membrane</keyword>
<sequence>MNNKHIPASLHKLLKTIAPVIVRIRETSAANYMALCRNNRRRLQVIAGLSFCAGLTFFVTLSRMQSATASLGLTTPVLIATSGIKPGDIITTQLFSLRTFPRSAVAPTALHHMQFGLVAQQSISIGELLTTTNTGTSTSKQLQLPAGFRSVAIVPPAALPPMHVGDHVDIIANGVVLATDALVLSLIENTTVVIVAVTAELSAAVASAAAIGDATLVVSS</sequence>
<reference evidence="2 3" key="1">
    <citation type="submission" date="2015-10" db="EMBL/GenBank/DDBJ databases">
        <title>Metagenome-Assembled Genomes uncover a global brackish microbiome.</title>
        <authorList>
            <person name="Hugerth L.W."/>
            <person name="Larsson J."/>
            <person name="Alneberg J."/>
            <person name="Lindh M.V."/>
            <person name="Legrand C."/>
            <person name="Pinhassi J."/>
            <person name="Andersson A.F."/>
        </authorList>
    </citation>
    <scope>NUCLEOTIDE SEQUENCE [LARGE SCALE GENOMIC DNA]</scope>
    <source>
        <strain evidence="2">BACL6 MAG-120924-bin43</strain>
    </source>
</reference>
<evidence type="ECO:0000313" key="3">
    <source>
        <dbReference type="Proteomes" id="UP000051017"/>
    </source>
</evidence>
<gene>
    <name evidence="2" type="ORF">ABR75_05350</name>
</gene>